<evidence type="ECO:0000313" key="4">
    <source>
        <dbReference type="Proteomes" id="UP000887577"/>
    </source>
</evidence>
<evidence type="ECO:0000256" key="1">
    <source>
        <dbReference type="ARBA" id="ARBA00008601"/>
    </source>
</evidence>
<dbReference type="Gene3D" id="3.90.190.10">
    <property type="entry name" value="Protein tyrosine phosphatase superfamily"/>
    <property type="match status" value="1"/>
</dbReference>
<proteinExistence type="inferred from homology"/>
<reference evidence="5" key="1">
    <citation type="submission" date="2022-11" db="UniProtKB">
        <authorList>
            <consortium name="WormBaseParasite"/>
        </authorList>
    </citation>
    <scope>IDENTIFICATION</scope>
</reference>
<protein>
    <submittedName>
        <fullName evidence="5">Uncharacterized protein</fullName>
    </submittedName>
</protein>
<dbReference type="WBParaSite" id="PSU_v2.g495.t1">
    <property type="protein sequence ID" value="PSU_v2.g495.t1"/>
    <property type="gene ID" value="PSU_v2.g495"/>
</dbReference>
<dbReference type="GO" id="GO:0004721">
    <property type="term" value="F:phosphoprotein phosphatase activity"/>
    <property type="evidence" value="ECO:0007669"/>
    <property type="project" value="UniProtKB-KW"/>
</dbReference>
<evidence type="ECO:0000256" key="3">
    <source>
        <dbReference type="ARBA" id="ARBA00022912"/>
    </source>
</evidence>
<dbReference type="InterPro" id="IPR052103">
    <property type="entry name" value="Dual_spec_Phospatases"/>
</dbReference>
<dbReference type="InterPro" id="IPR029021">
    <property type="entry name" value="Prot-tyrosine_phosphatase-like"/>
</dbReference>
<dbReference type="PANTHER" id="PTHR45961">
    <property type="entry name" value="IP21249P"/>
    <property type="match status" value="1"/>
</dbReference>
<dbReference type="GO" id="GO:0005737">
    <property type="term" value="C:cytoplasm"/>
    <property type="evidence" value="ECO:0007669"/>
    <property type="project" value="TreeGrafter"/>
</dbReference>
<keyword evidence="2" id="KW-0378">Hydrolase</keyword>
<evidence type="ECO:0000313" key="5">
    <source>
        <dbReference type="WBParaSite" id="PSU_v2.g495.t1"/>
    </source>
</evidence>
<name>A0A914YWM5_9BILA</name>
<accession>A0A914YWM5</accession>
<sequence>MYLVIKEHLSLREAFIEIDKIRPFISPNLGFWTQMIEYENKLRGEASVKILAEEKVPIPDVYLYKNMIES</sequence>
<dbReference type="PANTHER" id="PTHR45961:SF3">
    <property type="entry name" value="DUAL SPECIFICITY PROTEIN PHOSPHATASE 14"/>
    <property type="match status" value="1"/>
</dbReference>
<evidence type="ECO:0000256" key="2">
    <source>
        <dbReference type="ARBA" id="ARBA00022801"/>
    </source>
</evidence>
<dbReference type="AlphaFoldDB" id="A0A914YWM5"/>
<keyword evidence="4" id="KW-1185">Reference proteome</keyword>
<dbReference type="Proteomes" id="UP000887577">
    <property type="component" value="Unplaced"/>
</dbReference>
<comment type="similarity">
    <text evidence="1">Belongs to the protein-tyrosine phosphatase family. Non-receptor class dual specificity subfamily.</text>
</comment>
<keyword evidence="3" id="KW-0904">Protein phosphatase</keyword>
<dbReference type="SUPFAM" id="SSF52799">
    <property type="entry name" value="(Phosphotyrosine protein) phosphatases II"/>
    <property type="match status" value="1"/>
</dbReference>
<organism evidence="4 5">
    <name type="scientific">Panagrolaimus superbus</name>
    <dbReference type="NCBI Taxonomy" id="310955"/>
    <lineage>
        <taxon>Eukaryota</taxon>
        <taxon>Metazoa</taxon>
        <taxon>Ecdysozoa</taxon>
        <taxon>Nematoda</taxon>
        <taxon>Chromadorea</taxon>
        <taxon>Rhabditida</taxon>
        <taxon>Tylenchina</taxon>
        <taxon>Panagrolaimomorpha</taxon>
        <taxon>Panagrolaimoidea</taxon>
        <taxon>Panagrolaimidae</taxon>
        <taxon>Panagrolaimus</taxon>
    </lineage>
</organism>